<dbReference type="InterPro" id="IPR036388">
    <property type="entry name" value="WH-like_DNA-bd_sf"/>
</dbReference>
<dbReference type="GO" id="GO:0003700">
    <property type="term" value="F:DNA-binding transcription factor activity"/>
    <property type="evidence" value="ECO:0007669"/>
    <property type="project" value="InterPro"/>
</dbReference>
<protein>
    <submittedName>
        <fullName evidence="5">MarR family transcriptional regulator</fullName>
    </submittedName>
</protein>
<dbReference type="GO" id="GO:0003677">
    <property type="term" value="F:DNA binding"/>
    <property type="evidence" value="ECO:0007669"/>
    <property type="project" value="UniProtKB-KW"/>
</dbReference>
<gene>
    <name evidence="5" type="ORF">DNHGIG_19970</name>
</gene>
<comment type="caution">
    <text evidence="5">The sequence shown here is derived from an EMBL/GenBank/DDBJ whole genome shotgun (WGS) entry which is preliminary data.</text>
</comment>
<reference evidence="5" key="1">
    <citation type="journal article" date="2023" name="Int. J. Syst. Evol. Microbiol.">
        <title>Collibacillus ludicampi gen. nov., sp. nov., a new soil bacterium of the family Alicyclobacillaceae.</title>
        <authorList>
            <person name="Jojima T."/>
            <person name="Ioku Y."/>
            <person name="Fukuta Y."/>
            <person name="Shirasaka N."/>
            <person name="Matsumura Y."/>
            <person name="Mori M."/>
        </authorList>
    </citation>
    <scope>NUCLEOTIDE SEQUENCE</scope>
    <source>
        <strain evidence="5">TP075</strain>
    </source>
</reference>
<dbReference type="EMBL" id="BOQE01000001">
    <property type="protein sequence ID" value="GIM46448.1"/>
    <property type="molecule type" value="Genomic_DNA"/>
</dbReference>
<dbReference type="Gene3D" id="1.10.10.10">
    <property type="entry name" value="Winged helix-like DNA-binding domain superfamily/Winged helix DNA-binding domain"/>
    <property type="match status" value="1"/>
</dbReference>
<dbReference type="RefSeq" id="WP_282199549.1">
    <property type="nucleotide sequence ID" value="NZ_BOQE01000001.1"/>
</dbReference>
<evidence type="ECO:0000313" key="6">
    <source>
        <dbReference type="Proteomes" id="UP001057291"/>
    </source>
</evidence>
<organism evidence="5 6">
    <name type="scientific">Collibacillus ludicampi</name>
    <dbReference type="NCBI Taxonomy" id="2771369"/>
    <lineage>
        <taxon>Bacteria</taxon>
        <taxon>Bacillati</taxon>
        <taxon>Bacillota</taxon>
        <taxon>Bacilli</taxon>
        <taxon>Bacillales</taxon>
        <taxon>Alicyclobacillaceae</taxon>
        <taxon>Collibacillus</taxon>
    </lineage>
</organism>
<dbReference type="PROSITE" id="PS50995">
    <property type="entry name" value="HTH_MARR_2"/>
    <property type="match status" value="1"/>
</dbReference>
<keyword evidence="6" id="KW-1185">Reference proteome</keyword>
<dbReference type="InterPro" id="IPR036390">
    <property type="entry name" value="WH_DNA-bd_sf"/>
</dbReference>
<accession>A0AAV4LFB0</accession>
<evidence type="ECO:0000259" key="4">
    <source>
        <dbReference type="PROSITE" id="PS50995"/>
    </source>
</evidence>
<sequence>MNAQELSRIFTSIYYHCHPQFTIPLSHSSVRALQYIAMNKGVTVREVAEHLGCAHNTASEILRRLADKKMLSRKRRREDERVVELKVTPLGWKALEEHTGLDIEKLDNLLRNMPKEDKEQIFKGFSLLLRHLKEGQ</sequence>
<evidence type="ECO:0000256" key="1">
    <source>
        <dbReference type="ARBA" id="ARBA00023015"/>
    </source>
</evidence>
<evidence type="ECO:0000256" key="3">
    <source>
        <dbReference type="ARBA" id="ARBA00023163"/>
    </source>
</evidence>
<evidence type="ECO:0000313" key="5">
    <source>
        <dbReference type="EMBL" id="GIM46448.1"/>
    </source>
</evidence>
<dbReference type="SUPFAM" id="SSF46785">
    <property type="entry name" value="Winged helix' DNA-binding domain"/>
    <property type="match status" value="1"/>
</dbReference>
<keyword evidence="1" id="KW-0805">Transcription regulation</keyword>
<dbReference type="PANTHER" id="PTHR42756:SF1">
    <property type="entry name" value="TRANSCRIPTIONAL REPRESSOR OF EMRAB OPERON"/>
    <property type="match status" value="1"/>
</dbReference>
<dbReference type="SMART" id="SM00347">
    <property type="entry name" value="HTH_MARR"/>
    <property type="match status" value="1"/>
</dbReference>
<dbReference type="InterPro" id="IPR000835">
    <property type="entry name" value="HTH_MarR-typ"/>
</dbReference>
<evidence type="ECO:0000256" key="2">
    <source>
        <dbReference type="ARBA" id="ARBA00023125"/>
    </source>
</evidence>
<dbReference type="Pfam" id="PF12802">
    <property type="entry name" value="MarR_2"/>
    <property type="match status" value="1"/>
</dbReference>
<name>A0AAV4LFB0_9BACL</name>
<dbReference type="Proteomes" id="UP001057291">
    <property type="component" value="Unassembled WGS sequence"/>
</dbReference>
<dbReference type="AlphaFoldDB" id="A0AAV4LFB0"/>
<keyword evidence="3" id="KW-0804">Transcription</keyword>
<feature type="domain" description="HTH marR-type" evidence="4">
    <location>
        <begin position="1"/>
        <end position="130"/>
    </location>
</feature>
<keyword evidence="2" id="KW-0238">DNA-binding</keyword>
<proteinExistence type="predicted"/>
<dbReference type="PANTHER" id="PTHR42756">
    <property type="entry name" value="TRANSCRIPTIONAL REGULATOR, MARR"/>
    <property type="match status" value="1"/>
</dbReference>